<gene>
    <name evidence="2" type="ORF">SPARVUS_LOCUS9327762</name>
</gene>
<protein>
    <submittedName>
        <fullName evidence="2">Uncharacterized protein</fullName>
    </submittedName>
</protein>
<reference evidence="2" key="1">
    <citation type="submission" date="2023-05" db="EMBL/GenBank/DDBJ databases">
        <authorList>
            <person name="Stuckert A."/>
        </authorList>
    </citation>
    <scope>NUCLEOTIDE SEQUENCE</scope>
</reference>
<dbReference type="EMBL" id="CATNWA010015207">
    <property type="protein sequence ID" value="CAI9580640.1"/>
    <property type="molecule type" value="Genomic_DNA"/>
</dbReference>
<name>A0ABN9E6X3_9NEOB</name>
<keyword evidence="3" id="KW-1185">Reference proteome</keyword>
<evidence type="ECO:0000256" key="1">
    <source>
        <dbReference type="SAM" id="MobiDB-lite"/>
    </source>
</evidence>
<feature type="compositionally biased region" description="Basic and acidic residues" evidence="1">
    <location>
        <begin position="12"/>
        <end position="22"/>
    </location>
</feature>
<accession>A0ABN9E6X3</accession>
<evidence type="ECO:0000313" key="2">
    <source>
        <dbReference type="EMBL" id="CAI9580640.1"/>
    </source>
</evidence>
<sequence length="79" mass="8560">MGGKAPAGHQNHLQERPSHQKSPEASPLQAWHCSSPRDMMLPEIHRAAHLQVALPTPCPGLQDQPVIPELRHHGSAGSL</sequence>
<evidence type="ECO:0000313" key="3">
    <source>
        <dbReference type="Proteomes" id="UP001162483"/>
    </source>
</evidence>
<feature type="region of interest" description="Disordered" evidence="1">
    <location>
        <begin position="1"/>
        <end position="30"/>
    </location>
</feature>
<comment type="caution">
    <text evidence="2">The sequence shown here is derived from an EMBL/GenBank/DDBJ whole genome shotgun (WGS) entry which is preliminary data.</text>
</comment>
<dbReference type="Proteomes" id="UP001162483">
    <property type="component" value="Unassembled WGS sequence"/>
</dbReference>
<organism evidence="2 3">
    <name type="scientific">Staurois parvus</name>
    <dbReference type="NCBI Taxonomy" id="386267"/>
    <lineage>
        <taxon>Eukaryota</taxon>
        <taxon>Metazoa</taxon>
        <taxon>Chordata</taxon>
        <taxon>Craniata</taxon>
        <taxon>Vertebrata</taxon>
        <taxon>Euteleostomi</taxon>
        <taxon>Amphibia</taxon>
        <taxon>Batrachia</taxon>
        <taxon>Anura</taxon>
        <taxon>Neobatrachia</taxon>
        <taxon>Ranoidea</taxon>
        <taxon>Ranidae</taxon>
        <taxon>Staurois</taxon>
    </lineage>
</organism>
<proteinExistence type="predicted"/>